<protein>
    <submittedName>
        <fullName evidence="3">Universal stress protein</fullName>
    </submittedName>
</protein>
<dbReference type="STRING" id="1752398.A8M32_19500"/>
<dbReference type="EMBL" id="LYBW01000061">
    <property type="protein sequence ID" value="ODR89514.1"/>
    <property type="molecule type" value="Genomic_DNA"/>
</dbReference>
<comment type="similarity">
    <text evidence="1">Belongs to the universal stress protein A family.</text>
</comment>
<dbReference type="RefSeq" id="WP_069460080.1">
    <property type="nucleotide sequence ID" value="NZ_LYBW01000061.1"/>
</dbReference>
<dbReference type="Proteomes" id="UP000094342">
    <property type="component" value="Unassembled WGS sequence"/>
</dbReference>
<sequence>MTKHILVATDGSDKAGEAVTMAAHLAKALNARLTVLHVILHGLRADEANRLADAEHLVRRVSAYSLPQLGRVPASMNEFFQASQGDIPQAVSVLGDHIARDAAENARALGVGTVDTRVEPGDYAEAILSVADEVGADLIVVGSRGLGRLRGLLVGSVSQKVVQYAPCSVVVVR</sequence>
<dbReference type="InterPro" id="IPR014729">
    <property type="entry name" value="Rossmann-like_a/b/a_fold"/>
</dbReference>
<proteinExistence type="inferred from homology"/>
<reference evidence="4" key="1">
    <citation type="submission" date="2016-05" db="EMBL/GenBank/DDBJ databases">
        <authorList>
            <person name="Li Y."/>
        </authorList>
    </citation>
    <scope>NUCLEOTIDE SEQUENCE [LARGE SCALE GENOMIC DNA]</scope>
    <source>
        <strain evidence="4">YIC4027</strain>
    </source>
</reference>
<evidence type="ECO:0000256" key="1">
    <source>
        <dbReference type="ARBA" id="ARBA00008791"/>
    </source>
</evidence>
<dbReference type="AlphaFoldDB" id="A0A1E3V797"/>
<dbReference type="CDD" id="cd00293">
    <property type="entry name" value="USP-like"/>
    <property type="match status" value="1"/>
</dbReference>
<keyword evidence="4" id="KW-1185">Reference proteome</keyword>
<evidence type="ECO:0000259" key="2">
    <source>
        <dbReference type="Pfam" id="PF00582"/>
    </source>
</evidence>
<accession>A0A1E3V797</accession>
<dbReference type="InterPro" id="IPR006016">
    <property type="entry name" value="UspA"/>
</dbReference>
<evidence type="ECO:0000313" key="4">
    <source>
        <dbReference type="Proteomes" id="UP000094342"/>
    </source>
</evidence>
<organism evidence="3 4">
    <name type="scientific">Sinorhizobium alkalisoli</name>
    <dbReference type="NCBI Taxonomy" id="1752398"/>
    <lineage>
        <taxon>Bacteria</taxon>
        <taxon>Pseudomonadati</taxon>
        <taxon>Pseudomonadota</taxon>
        <taxon>Alphaproteobacteria</taxon>
        <taxon>Hyphomicrobiales</taxon>
        <taxon>Rhizobiaceae</taxon>
        <taxon>Sinorhizobium/Ensifer group</taxon>
        <taxon>Sinorhizobium</taxon>
    </lineage>
</organism>
<dbReference type="Gene3D" id="3.40.50.620">
    <property type="entry name" value="HUPs"/>
    <property type="match status" value="1"/>
</dbReference>
<feature type="domain" description="UspA" evidence="2">
    <location>
        <begin position="1"/>
        <end position="173"/>
    </location>
</feature>
<dbReference type="PANTHER" id="PTHR46268:SF6">
    <property type="entry name" value="UNIVERSAL STRESS PROTEIN UP12"/>
    <property type="match status" value="1"/>
</dbReference>
<dbReference type="SUPFAM" id="SSF52402">
    <property type="entry name" value="Adenine nucleotide alpha hydrolases-like"/>
    <property type="match status" value="1"/>
</dbReference>
<comment type="caution">
    <text evidence="3">The sequence shown here is derived from an EMBL/GenBank/DDBJ whole genome shotgun (WGS) entry which is preliminary data.</text>
</comment>
<dbReference type="PRINTS" id="PR01438">
    <property type="entry name" value="UNVRSLSTRESS"/>
</dbReference>
<gene>
    <name evidence="3" type="ORF">A8M32_19500</name>
</gene>
<evidence type="ECO:0000313" key="3">
    <source>
        <dbReference type="EMBL" id="ODR89514.1"/>
    </source>
</evidence>
<name>A0A1E3V797_9HYPH</name>
<dbReference type="InterPro" id="IPR006015">
    <property type="entry name" value="Universal_stress_UspA"/>
</dbReference>
<dbReference type="Pfam" id="PF00582">
    <property type="entry name" value="Usp"/>
    <property type="match status" value="1"/>
</dbReference>
<dbReference type="OrthoDB" id="5564966at2"/>
<dbReference type="PANTHER" id="PTHR46268">
    <property type="entry name" value="STRESS RESPONSE PROTEIN NHAX"/>
    <property type="match status" value="1"/>
</dbReference>